<dbReference type="AlphaFoldDB" id="A0A379E9C0"/>
<organism evidence="1 2">
    <name type="scientific">Porphyromonas macacae</name>
    <dbReference type="NCBI Taxonomy" id="28115"/>
    <lineage>
        <taxon>Bacteria</taxon>
        <taxon>Pseudomonadati</taxon>
        <taxon>Bacteroidota</taxon>
        <taxon>Bacteroidia</taxon>
        <taxon>Bacteroidales</taxon>
        <taxon>Porphyromonadaceae</taxon>
        <taxon>Porphyromonas</taxon>
    </lineage>
</organism>
<evidence type="ECO:0000313" key="1">
    <source>
        <dbReference type="EMBL" id="SUB88951.1"/>
    </source>
</evidence>
<dbReference type="EMBL" id="UGTF01000002">
    <property type="protein sequence ID" value="SUB88951.1"/>
    <property type="molecule type" value="Genomic_DNA"/>
</dbReference>
<accession>A0A379E9C0</accession>
<evidence type="ECO:0000313" key="2">
    <source>
        <dbReference type="Proteomes" id="UP000254156"/>
    </source>
</evidence>
<gene>
    <name evidence="1" type="ORF">NCTC11632_01040</name>
</gene>
<reference evidence="1 2" key="1">
    <citation type="submission" date="2018-06" db="EMBL/GenBank/DDBJ databases">
        <authorList>
            <consortium name="Pathogen Informatics"/>
            <person name="Doyle S."/>
        </authorList>
    </citation>
    <scope>NUCLEOTIDE SEQUENCE [LARGE SCALE GENOMIC DNA]</scope>
    <source>
        <strain evidence="1 2">NCTC11632</strain>
    </source>
</reference>
<sequence>MPYLFVEKNIMLCFYAEQSLEKKRSEKHHPKPV</sequence>
<name>A0A379E9C0_9PORP</name>
<proteinExistence type="predicted"/>
<protein>
    <submittedName>
        <fullName evidence="1">Uncharacterized protein</fullName>
    </submittedName>
</protein>
<dbReference type="Proteomes" id="UP000254156">
    <property type="component" value="Unassembled WGS sequence"/>
</dbReference>